<dbReference type="CDD" id="cd00306">
    <property type="entry name" value="Peptidases_S8_S53"/>
    <property type="match status" value="1"/>
</dbReference>
<keyword evidence="6" id="KW-0472">Membrane</keyword>
<comment type="similarity">
    <text evidence="1 5">Belongs to the peptidase S8 family.</text>
</comment>
<dbReference type="InterPro" id="IPR050131">
    <property type="entry name" value="Peptidase_S8_subtilisin-like"/>
</dbReference>
<keyword evidence="6" id="KW-1133">Transmembrane helix</keyword>
<evidence type="ECO:0000259" key="8">
    <source>
        <dbReference type="Pfam" id="PF00082"/>
    </source>
</evidence>
<keyword evidence="6" id="KW-0812">Transmembrane</keyword>
<dbReference type="PROSITE" id="PS00138">
    <property type="entry name" value="SUBTILASE_SER"/>
    <property type="match status" value="1"/>
</dbReference>
<dbReference type="PROSITE" id="PS51892">
    <property type="entry name" value="SUBTILASE"/>
    <property type="match status" value="1"/>
</dbReference>
<dbReference type="InterPro" id="IPR023828">
    <property type="entry name" value="Peptidase_S8_Ser-AS"/>
</dbReference>
<keyword evidence="7" id="KW-0732">Signal</keyword>
<evidence type="ECO:0000256" key="6">
    <source>
        <dbReference type="SAM" id="Phobius"/>
    </source>
</evidence>
<organism evidence="9 10">
    <name type="scientific">Candidatus Corynebacterium faecigallinarum</name>
    <dbReference type="NCBI Taxonomy" id="2838528"/>
    <lineage>
        <taxon>Bacteria</taxon>
        <taxon>Bacillati</taxon>
        <taxon>Actinomycetota</taxon>
        <taxon>Actinomycetes</taxon>
        <taxon>Mycobacteriales</taxon>
        <taxon>Corynebacteriaceae</taxon>
        <taxon>Corynebacterium</taxon>
    </lineage>
</organism>
<dbReference type="AlphaFoldDB" id="A0A9D2QED0"/>
<evidence type="ECO:0000256" key="7">
    <source>
        <dbReference type="SAM" id="SignalP"/>
    </source>
</evidence>
<name>A0A9D2QED0_9CORY</name>
<keyword evidence="4 5" id="KW-0720">Serine protease</keyword>
<dbReference type="PANTHER" id="PTHR43806:SF11">
    <property type="entry name" value="CEREVISIN-RELATED"/>
    <property type="match status" value="1"/>
</dbReference>
<evidence type="ECO:0000313" key="10">
    <source>
        <dbReference type="Proteomes" id="UP000823858"/>
    </source>
</evidence>
<dbReference type="InterPro" id="IPR015500">
    <property type="entry name" value="Peptidase_S8_subtilisin-rel"/>
</dbReference>
<comment type="caution">
    <text evidence="9">The sequence shown here is derived from an EMBL/GenBank/DDBJ whole genome shotgun (WGS) entry which is preliminary data.</text>
</comment>
<dbReference type="GO" id="GO:0006508">
    <property type="term" value="P:proteolysis"/>
    <property type="evidence" value="ECO:0007669"/>
    <property type="project" value="UniProtKB-KW"/>
</dbReference>
<dbReference type="PRINTS" id="PR00723">
    <property type="entry name" value="SUBTILISIN"/>
</dbReference>
<keyword evidence="3 5" id="KW-0378">Hydrolase</keyword>
<evidence type="ECO:0000256" key="5">
    <source>
        <dbReference type="PROSITE-ProRule" id="PRU01240"/>
    </source>
</evidence>
<dbReference type="Proteomes" id="UP000823858">
    <property type="component" value="Unassembled WGS sequence"/>
</dbReference>
<proteinExistence type="inferred from homology"/>
<dbReference type="EMBL" id="DWVP01000020">
    <property type="protein sequence ID" value="HJC85653.1"/>
    <property type="molecule type" value="Genomic_DNA"/>
</dbReference>
<dbReference type="Pfam" id="PF00082">
    <property type="entry name" value="Peptidase_S8"/>
    <property type="match status" value="1"/>
</dbReference>
<feature type="domain" description="Peptidase S8/S53" evidence="8">
    <location>
        <begin position="62"/>
        <end position="304"/>
    </location>
</feature>
<evidence type="ECO:0000256" key="3">
    <source>
        <dbReference type="ARBA" id="ARBA00022801"/>
    </source>
</evidence>
<gene>
    <name evidence="9" type="ORF">H9751_08930</name>
</gene>
<accession>A0A9D2QED0</accession>
<protein>
    <submittedName>
        <fullName evidence="9">S8 family serine peptidase</fullName>
    </submittedName>
</protein>
<feature type="chain" id="PRO_5039369163" evidence="7">
    <location>
        <begin position="24"/>
        <end position="385"/>
    </location>
</feature>
<dbReference type="InterPro" id="IPR000209">
    <property type="entry name" value="Peptidase_S8/S53_dom"/>
</dbReference>
<evidence type="ECO:0000256" key="4">
    <source>
        <dbReference type="ARBA" id="ARBA00022825"/>
    </source>
</evidence>
<reference evidence="9" key="2">
    <citation type="submission" date="2021-04" db="EMBL/GenBank/DDBJ databases">
        <authorList>
            <person name="Gilroy R."/>
        </authorList>
    </citation>
    <scope>NUCLEOTIDE SEQUENCE</scope>
    <source>
        <strain evidence="9">ChiHjej13B12-4958</strain>
    </source>
</reference>
<evidence type="ECO:0000256" key="2">
    <source>
        <dbReference type="ARBA" id="ARBA00022670"/>
    </source>
</evidence>
<feature type="signal peptide" evidence="7">
    <location>
        <begin position="1"/>
        <end position="23"/>
    </location>
</feature>
<dbReference type="SUPFAM" id="SSF52743">
    <property type="entry name" value="Subtilisin-like"/>
    <property type="match status" value="1"/>
</dbReference>
<feature type="active site" description="Charge relay system" evidence="5">
    <location>
        <position position="71"/>
    </location>
</feature>
<dbReference type="Gene3D" id="3.40.50.200">
    <property type="entry name" value="Peptidase S8/S53 domain"/>
    <property type="match status" value="1"/>
</dbReference>
<evidence type="ECO:0000313" key="9">
    <source>
        <dbReference type="EMBL" id="HJC85653.1"/>
    </source>
</evidence>
<feature type="active site" description="Charge relay system" evidence="5">
    <location>
        <position position="93"/>
    </location>
</feature>
<dbReference type="InterPro" id="IPR036852">
    <property type="entry name" value="Peptidase_S8/S53_dom_sf"/>
</dbReference>
<evidence type="ECO:0000256" key="1">
    <source>
        <dbReference type="ARBA" id="ARBA00011073"/>
    </source>
</evidence>
<feature type="active site" description="Charge relay system" evidence="5">
    <location>
        <position position="268"/>
    </location>
</feature>
<sequence>MRHTLAVALAVALTTALTVLPVATVPGLEPSAPAFAEPRCDEPVFGDPLPVDVDLPHQVSTGRGVGVAVIDTGVDAPGVRTLNPADRDRCLLHGTAVAGVVRTVAPDATIVSVRQGTGAGEDPDRTTVADLVSAVDRARRAAADHDVRVITMSVVACEDTAELRRAVHGAEDAGLLVVAAAGNTGQCQDGQVPYPAALPGVLTVGGVDARLAEASGAQLNAGRLSADYSTPGHWVDLHAPGGPVSAPMRLGETVRTVVGDPAPFTGTSFATPVVAATAALIWQVDPGLTATQVRSLLVDTAQHGVVDVVDPQAAVAAAADRSLPGTAVTTGATETGPFALPATVAVVHPTPEHRDLRIPLGLGALGLVAVLATGVLRGLCDLRRG</sequence>
<reference evidence="9" key="1">
    <citation type="journal article" date="2021" name="PeerJ">
        <title>Extensive microbial diversity within the chicken gut microbiome revealed by metagenomics and culture.</title>
        <authorList>
            <person name="Gilroy R."/>
            <person name="Ravi A."/>
            <person name="Getino M."/>
            <person name="Pursley I."/>
            <person name="Horton D.L."/>
            <person name="Alikhan N.F."/>
            <person name="Baker D."/>
            <person name="Gharbi K."/>
            <person name="Hall N."/>
            <person name="Watson M."/>
            <person name="Adriaenssens E.M."/>
            <person name="Foster-Nyarko E."/>
            <person name="Jarju S."/>
            <person name="Secka A."/>
            <person name="Antonio M."/>
            <person name="Oren A."/>
            <person name="Chaudhuri R.R."/>
            <person name="La Ragione R."/>
            <person name="Hildebrand F."/>
            <person name="Pallen M.J."/>
        </authorList>
    </citation>
    <scope>NUCLEOTIDE SEQUENCE</scope>
    <source>
        <strain evidence="9">ChiHjej13B12-4958</strain>
    </source>
</reference>
<feature type="transmembrane region" description="Helical" evidence="6">
    <location>
        <begin position="358"/>
        <end position="380"/>
    </location>
</feature>
<dbReference type="GO" id="GO:0004252">
    <property type="term" value="F:serine-type endopeptidase activity"/>
    <property type="evidence" value="ECO:0007669"/>
    <property type="project" value="UniProtKB-UniRule"/>
</dbReference>
<keyword evidence="2 5" id="KW-0645">Protease</keyword>
<dbReference type="PANTHER" id="PTHR43806">
    <property type="entry name" value="PEPTIDASE S8"/>
    <property type="match status" value="1"/>
</dbReference>